<feature type="non-terminal residue" evidence="1">
    <location>
        <position position="1"/>
    </location>
</feature>
<reference evidence="1" key="1">
    <citation type="submission" date="2021-06" db="EMBL/GenBank/DDBJ databases">
        <authorList>
            <person name="Kallberg Y."/>
            <person name="Tangrot J."/>
            <person name="Rosling A."/>
        </authorList>
    </citation>
    <scope>NUCLEOTIDE SEQUENCE</scope>
    <source>
        <strain evidence="1">28 12/20/2015</strain>
    </source>
</reference>
<gene>
    <name evidence="1" type="ORF">SPELUC_LOCUS4921</name>
</gene>
<accession>A0ACA9LR30</accession>
<evidence type="ECO:0000313" key="1">
    <source>
        <dbReference type="EMBL" id="CAG8543924.1"/>
    </source>
</evidence>
<keyword evidence="2" id="KW-1185">Reference proteome</keyword>
<sequence length="718" mass="84149">LIFLLNLVNIALKLGEHTSTKSIKEIFNIYDINKESTINSDSSIETLSTKDEEINMKYCHDTTCKFIFPYFHQEQETRVNIHTRVYIHLARALNRTMVLANVGNSNVRACSPNSFDFYYDTGALQEQYPDIRFITQDRFSEWSKERKISPITQHSWMIQDGRNDSLTVREKKTMEMDEGIEFGIDEKKSFCLDKFNLNITNYKEFHTGIVEKPENLTEFYRVKLPKFREEMLNFVINNLKTPQMMEHEVIMILNKSPRIIFPEVDKVIPYSPYIIDQSKNIRSKLKTYIAIHWRMEEGDPILMPECAERLITKVKRIQKLHKIKNVYLATDFPINGGKAQSQTFLEISDSHKKAMEILGLNGNSSVNNNSNHQIKFNTWVSMNGFSQIRNHPKYETEFNGAGIHGILDKLICIQADYFLSGPKGCARLDSSFTRAILMTYGESYSPRAHIAQYHQWTNVSTILDLKDKLATVKFALQPERTSGLYMLEKMCKIKNLFSIDKRFPAEGAYIDLQFSNWPEIFEQIRKALNYRNSDNCFDDENDIKTLSYENFEDYICEDSLKKQDHNERRENIVDIEKRINMGIGVYTRKIFENEYQLKWDHNKAPPRLFPRQILNVITNSGYDYTSYMAYIEINDRTLTLYRYSDYHSLLNLKELNKYLDYQLILNDQDLGKIAFLSKQDYTESKYIIYFYEDTSALFATVISDSKFPQDPNINSCGI</sequence>
<organism evidence="1 2">
    <name type="scientific">Cetraspora pellucida</name>
    <dbReference type="NCBI Taxonomy" id="1433469"/>
    <lineage>
        <taxon>Eukaryota</taxon>
        <taxon>Fungi</taxon>
        <taxon>Fungi incertae sedis</taxon>
        <taxon>Mucoromycota</taxon>
        <taxon>Glomeromycotina</taxon>
        <taxon>Glomeromycetes</taxon>
        <taxon>Diversisporales</taxon>
        <taxon>Gigasporaceae</taxon>
        <taxon>Cetraspora</taxon>
    </lineage>
</organism>
<dbReference type="Proteomes" id="UP000789366">
    <property type="component" value="Unassembled WGS sequence"/>
</dbReference>
<proteinExistence type="predicted"/>
<dbReference type="EMBL" id="CAJVPW010004687">
    <property type="protein sequence ID" value="CAG8543924.1"/>
    <property type="molecule type" value="Genomic_DNA"/>
</dbReference>
<comment type="caution">
    <text evidence="1">The sequence shown here is derived from an EMBL/GenBank/DDBJ whole genome shotgun (WGS) entry which is preliminary data.</text>
</comment>
<protein>
    <submittedName>
        <fullName evidence="1">2582_t:CDS:1</fullName>
    </submittedName>
</protein>
<name>A0ACA9LR30_9GLOM</name>
<evidence type="ECO:0000313" key="2">
    <source>
        <dbReference type="Proteomes" id="UP000789366"/>
    </source>
</evidence>